<gene>
    <name evidence="2" type="ORF">AMSG_00330</name>
</gene>
<dbReference type="GeneID" id="25560141"/>
<accession>A0A0L0D883</accession>
<dbReference type="SUPFAM" id="SSF54427">
    <property type="entry name" value="NTF2-like"/>
    <property type="match status" value="1"/>
</dbReference>
<sequence>MRMSTMACVVAMVGAVAMVMMAGEMQVAGEHVVGAGGFGPMAGGAAPQGVYDVVLAYRDRLNTDDCKGWAALFTVDGIKYDAPAPAIGRAALEQFCVSHRSSLLAFQYAYASPIMVTESSGFRATVQWLIGGATAPGKGMVQTGFGSYVLTANATAEHGFLIAECTGYNLDPFYE</sequence>
<keyword evidence="1" id="KW-0732">Signal</keyword>
<dbReference type="EMBL" id="GL349434">
    <property type="protein sequence ID" value="KNC48554.1"/>
    <property type="molecule type" value="Genomic_DNA"/>
</dbReference>
<organism evidence="2 3">
    <name type="scientific">Thecamonas trahens ATCC 50062</name>
    <dbReference type="NCBI Taxonomy" id="461836"/>
    <lineage>
        <taxon>Eukaryota</taxon>
        <taxon>Apusozoa</taxon>
        <taxon>Apusomonadida</taxon>
        <taxon>Apusomonadidae</taxon>
        <taxon>Thecamonas</taxon>
    </lineage>
</organism>
<protein>
    <recommendedName>
        <fullName evidence="4">SnoaL-like domain-containing protein</fullName>
    </recommendedName>
</protein>
<dbReference type="RefSeq" id="XP_013762611.1">
    <property type="nucleotide sequence ID" value="XM_013907157.1"/>
</dbReference>
<feature type="signal peptide" evidence="1">
    <location>
        <begin position="1"/>
        <end position="22"/>
    </location>
</feature>
<evidence type="ECO:0000313" key="2">
    <source>
        <dbReference type="EMBL" id="KNC48554.1"/>
    </source>
</evidence>
<dbReference type="Gene3D" id="3.10.450.50">
    <property type="match status" value="1"/>
</dbReference>
<evidence type="ECO:0000313" key="3">
    <source>
        <dbReference type="Proteomes" id="UP000054408"/>
    </source>
</evidence>
<feature type="chain" id="PRO_5005536975" description="SnoaL-like domain-containing protein" evidence="1">
    <location>
        <begin position="23"/>
        <end position="175"/>
    </location>
</feature>
<dbReference type="AlphaFoldDB" id="A0A0L0D883"/>
<name>A0A0L0D883_THETB</name>
<evidence type="ECO:0000256" key="1">
    <source>
        <dbReference type="SAM" id="SignalP"/>
    </source>
</evidence>
<reference evidence="2 3" key="1">
    <citation type="submission" date="2010-05" db="EMBL/GenBank/DDBJ databases">
        <title>The Genome Sequence of Thecamonas trahens ATCC 50062.</title>
        <authorList>
            <consortium name="The Broad Institute Genome Sequencing Platform"/>
            <person name="Russ C."/>
            <person name="Cuomo C."/>
            <person name="Shea T."/>
            <person name="Young S.K."/>
            <person name="Zeng Q."/>
            <person name="Koehrsen M."/>
            <person name="Haas B."/>
            <person name="Borodovsky M."/>
            <person name="Guigo R."/>
            <person name="Alvarado L."/>
            <person name="Berlin A."/>
            <person name="Bochicchio J."/>
            <person name="Borenstein D."/>
            <person name="Chapman S."/>
            <person name="Chen Z."/>
            <person name="Freedman E."/>
            <person name="Gellesch M."/>
            <person name="Goldberg J."/>
            <person name="Griggs A."/>
            <person name="Gujja S."/>
            <person name="Heilman E."/>
            <person name="Heiman D."/>
            <person name="Hepburn T."/>
            <person name="Howarth C."/>
            <person name="Jen D."/>
            <person name="Larson L."/>
            <person name="Mehta T."/>
            <person name="Park D."/>
            <person name="Pearson M."/>
            <person name="Roberts A."/>
            <person name="Saif S."/>
            <person name="Shenoy N."/>
            <person name="Sisk P."/>
            <person name="Stolte C."/>
            <person name="Sykes S."/>
            <person name="Thomson T."/>
            <person name="Walk T."/>
            <person name="White J."/>
            <person name="Yandava C."/>
            <person name="Burger G."/>
            <person name="Gray M.W."/>
            <person name="Holland P.W.H."/>
            <person name="King N."/>
            <person name="Lang F.B.F."/>
            <person name="Roger A.J."/>
            <person name="Ruiz-Trillo I."/>
            <person name="Lander E."/>
            <person name="Nusbaum C."/>
        </authorList>
    </citation>
    <scope>NUCLEOTIDE SEQUENCE [LARGE SCALE GENOMIC DNA]</scope>
    <source>
        <strain evidence="2 3">ATCC 50062</strain>
    </source>
</reference>
<proteinExistence type="predicted"/>
<dbReference type="InterPro" id="IPR032710">
    <property type="entry name" value="NTF2-like_dom_sf"/>
</dbReference>
<keyword evidence="3" id="KW-1185">Reference proteome</keyword>
<dbReference type="Proteomes" id="UP000054408">
    <property type="component" value="Unassembled WGS sequence"/>
</dbReference>
<evidence type="ECO:0008006" key="4">
    <source>
        <dbReference type="Google" id="ProtNLM"/>
    </source>
</evidence>